<dbReference type="SUPFAM" id="SSF81321">
    <property type="entry name" value="Family A G protein-coupled receptor-like"/>
    <property type="match status" value="1"/>
</dbReference>
<feature type="transmembrane region" description="Helical" evidence="5">
    <location>
        <begin position="58"/>
        <end position="81"/>
    </location>
</feature>
<feature type="transmembrane region" description="Helical" evidence="5">
    <location>
        <begin position="143"/>
        <end position="165"/>
    </location>
</feature>
<dbReference type="InterPro" id="IPR000276">
    <property type="entry name" value="GPCR_Rhodpsn"/>
</dbReference>
<dbReference type="InterPro" id="IPR053124">
    <property type="entry name" value="Notch_signaling_modulators"/>
</dbReference>
<gene>
    <name evidence="7" type="ORF">QR680_003313</name>
</gene>
<dbReference type="Gene3D" id="1.20.1070.10">
    <property type="entry name" value="Rhodopsin 7-helix transmembrane proteins"/>
    <property type="match status" value="1"/>
</dbReference>
<dbReference type="GO" id="GO:0016020">
    <property type="term" value="C:membrane"/>
    <property type="evidence" value="ECO:0007669"/>
    <property type="project" value="UniProtKB-SubCell"/>
</dbReference>
<evidence type="ECO:0000256" key="4">
    <source>
        <dbReference type="ARBA" id="ARBA00023136"/>
    </source>
</evidence>
<dbReference type="GO" id="GO:0004930">
    <property type="term" value="F:G protein-coupled receptor activity"/>
    <property type="evidence" value="ECO:0007669"/>
    <property type="project" value="InterPro"/>
</dbReference>
<proteinExistence type="predicted"/>
<dbReference type="PROSITE" id="PS50262">
    <property type="entry name" value="G_PROTEIN_RECEP_F1_2"/>
    <property type="match status" value="1"/>
</dbReference>
<feature type="transmembrane region" description="Helical" evidence="5">
    <location>
        <begin position="101"/>
        <end position="123"/>
    </location>
</feature>
<dbReference type="PROSITE" id="PS00237">
    <property type="entry name" value="G_PROTEIN_RECEP_F1_1"/>
    <property type="match status" value="1"/>
</dbReference>
<reference evidence="7" key="1">
    <citation type="submission" date="2023-06" db="EMBL/GenBank/DDBJ databases">
        <title>Genomic analysis of the entomopathogenic nematode Steinernema hermaphroditum.</title>
        <authorList>
            <person name="Schwarz E.M."/>
            <person name="Heppert J.K."/>
            <person name="Baniya A."/>
            <person name="Schwartz H.T."/>
            <person name="Tan C.-H."/>
            <person name="Antoshechkin I."/>
            <person name="Sternberg P.W."/>
            <person name="Goodrich-Blair H."/>
            <person name="Dillman A.R."/>
        </authorList>
    </citation>
    <scope>NUCLEOTIDE SEQUENCE</scope>
    <source>
        <strain evidence="7">PS9179</strain>
        <tissue evidence="7">Whole animal</tissue>
    </source>
</reference>
<dbReference type="GO" id="GO:0005112">
    <property type="term" value="F:Notch binding"/>
    <property type="evidence" value="ECO:0007669"/>
    <property type="project" value="TreeGrafter"/>
</dbReference>
<feature type="transmembrane region" description="Helical" evidence="5">
    <location>
        <begin position="240"/>
        <end position="263"/>
    </location>
</feature>
<dbReference type="Pfam" id="PF10320">
    <property type="entry name" value="7TM_GPCR_Srsx"/>
    <property type="match status" value="1"/>
</dbReference>
<protein>
    <recommendedName>
        <fullName evidence="6">G-protein coupled receptors family 1 profile domain-containing protein</fullName>
    </recommendedName>
</protein>
<sequence length="694" mass="78538">MSDQNSYREYNTIPTSEISTVPYYMYAVEGSFLFIVSLALVVLIIATSKLRGQKEFQIFILCVAFDAVFGVAYFSAGLYRIQLVGSYSFVPLKSRWECINMLHNHVFVFITPGAGILALITSIDRFISVFFPLKYIKIRSDRYFLMLVAILIIATTPTTVLSYLYSYHNGNEKDVNAMCLLVQGVTSEMFQILRAIRILTTIIAVVLYIPIAVRMYFIIKRSAAFNIKAGQASKLRRMTVTVSLITVSQLVLFTLPDTILFFNSQLQSMVFYVMNLNKGIVNILIFFVTQRDLRKALLQQISSFFGKKCFRNVVEIDVSSIQNVDSSSRGNHLTNVVELACKRNPTLSMCGHHDHGNLKHKEPLPATLQHHRNRETVVVPEQLANRLSHEEDMYCRKNKLTFYRHCEGEEPPDEIKAQIIAFCQSYDRLCVLGRKPQIPPVESPALASARPQQQEQQEALVMKSDGTLVNCADPRCKANAQCWKTCRCARIDSLAREFCVKQQNNDKQDFRKMCQFWTYECTASSRGRAASAVEQQSDSSARDKDRKILHDRISAVFERRASDLPLFDEIRGDKAKPKAFQTKNYPLLPSDSSYGAGDFDTLTDTGGVLHRTRSRSPFTKPGLWEANPDNPHNRDHANKWYYQPQSVTVDWLSGQIAWGGHWAVPGAGVGGTNGFSTVHFPSIGTFLNIADDYD</sequence>
<name>A0AA39LJH5_9BILA</name>
<evidence type="ECO:0000256" key="2">
    <source>
        <dbReference type="ARBA" id="ARBA00022692"/>
    </source>
</evidence>
<dbReference type="CDD" id="cd00637">
    <property type="entry name" value="7tm_classA_rhodopsin-like"/>
    <property type="match status" value="1"/>
</dbReference>
<dbReference type="AlphaFoldDB" id="A0AA39LJH5"/>
<evidence type="ECO:0000256" key="5">
    <source>
        <dbReference type="SAM" id="Phobius"/>
    </source>
</evidence>
<dbReference type="PANTHER" id="PTHR35015:SF4">
    <property type="entry name" value="PROTEIN CBR-OSM-7"/>
    <property type="match status" value="1"/>
</dbReference>
<keyword evidence="4 5" id="KW-0472">Membrane</keyword>
<dbReference type="SMART" id="SM01381">
    <property type="entry name" value="7TM_GPCR_Srsx"/>
    <property type="match status" value="1"/>
</dbReference>
<evidence type="ECO:0000256" key="1">
    <source>
        <dbReference type="ARBA" id="ARBA00004370"/>
    </source>
</evidence>
<evidence type="ECO:0000313" key="8">
    <source>
        <dbReference type="Proteomes" id="UP001175271"/>
    </source>
</evidence>
<feature type="transmembrane region" description="Helical" evidence="5">
    <location>
        <begin position="195"/>
        <end position="219"/>
    </location>
</feature>
<keyword evidence="3 5" id="KW-1133">Transmembrane helix</keyword>
<evidence type="ECO:0000256" key="3">
    <source>
        <dbReference type="ARBA" id="ARBA00022989"/>
    </source>
</evidence>
<dbReference type="EMBL" id="JAUCMV010000005">
    <property type="protein sequence ID" value="KAK0400021.1"/>
    <property type="molecule type" value="Genomic_DNA"/>
</dbReference>
<comment type="subcellular location">
    <subcellularLocation>
        <location evidence="1">Membrane</location>
    </subcellularLocation>
</comment>
<keyword evidence="8" id="KW-1185">Reference proteome</keyword>
<feature type="domain" description="G-protein coupled receptors family 1 profile" evidence="6">
    <location>
        <begin position="37"/>
        <end position="262"/>
    </location>
</feature>
<dbReference type="InterPro" id="IPR017452">
    <property type="entry name" value="GPCR_Rhodpsn_7TM"/>
</dbReference>
<organism evidence="7 8">
    <name type="scientific">Steinernema hermaphroditum</name>
    <dbReference type="NCBI Taxonomy" id="289476"/>
    <lineage>
        <taxon>Eukaryota</taxon>
        <taxon>Metazoa</taxon>
        <taxon>Ecdysozoa</taxon>
        <taxon>Nematoda</taxon>
        <taxon>Chromadorea</taxon>
        <taxon>Rhabditida</taxon>
        <taxon>Tylenchina</taxon>
        <taxon>Panagrolaimomorpha</taxon>
        <taxon>Strongyloidoidea</taxon>
        <taxon>Steinernematidae</taxon>
        <taxon>Steinernema</taxon>
    </lineage>
</organism>
<comment type="caution">
    <text evidence="7">The sequence shown here is derived from an EMBL/GenBank/DDBJ whole genome shotgun (WGS) entry which is preliminary data.</text>
</comment>
<evidence type="ECO:0000313" key="7">
    <source>
        <dbReference type="EMBL" id="KAK0400021.1"/>
    </source>
</evidence>
<evidence type="ECO:0000259" key="6">
    <source>
        <dbReference type="PROSITE" id="PS50262"/>
    </source>
</evidence>
<accession>A0AA39LJH5</accession>
<dbReference type="Proteomes" id="UP001175271">
    <property type="component" value="Unassembled WGS sequence"/>
</dbReference>
<dbReference type="InterPro" id="IPR019424">
    <property type="entry name" value="7TM_GPCR_Srsx"/>
</dbReference>
<dbReference type="GO" id="GO:0045747">
    <property type="term" value="P:positive regulation of Notch signaling pathway"/>
    <property type="evidence" value="ECO:0007669"/>
    <property type="project" value="TreeGrafter"/>
</dbReference>
<keyword evidence="2 5" id="KW-0812">Transmembrane</keyword>
<feature type="transmembrane region" description="Helical" evidence="5">
    <location>
        <begin position="23"/>
        <end position="46"/>
    </location>
</feature>
<dbReference type="PANTHER" id="PTHR35015">
    <property type="entry name" value="PROTEIN CBR-OSM-7-RELATED"/>
    <property type="match status" value="1"/>
</dbReference>
<dbReference type="GO" id="GO:0005615">
    <property type="term" value="C:extracellular space"/>
    <property type="evidence" value="ECO:0007669"/>
    <property type="project" value="TreeGrafter"/>
</dbReference>